<dbReference type="AlphaFoldDB" id="A0A0T5XAR6"/>
<name>A0A0T5XAR6_9BACT</name>
<proteinExistence type="predicted"/>
<organism evidence="1 2">
    <name type="scientific">Acetomicrobium hydrogeniformans ATCC BAA-1850</name>
    <dbReference type="NCBI Taxonomy" id="592015"/>
    <lineage>
        <taxon>Bacteria</taxon>
        <taxon>Thermotogati</taxon>
        <taxon>Synergistota</taxon>
        <taxon>Synergistia</taxon>
        <taxon>Synergistales</taxon>
        <taxon>Acetomicrobiaceae</taxon>
        <taxon>Acetomicrobium</taxon>
    </lineage>
</organism>
<sequence>MWLKDKSGNWFILQDTLFTEIFGSNGTWFKDENGDWIKDMQPVEMSQVSLTA</sequence>
<comment type="caution">
    <text evidence="1">The sequence shown here is derived from an EMBL/GenBank/DDBJ whole genome shotgun (WGS) entry which is preliminary data.</text>
</comment>
<keyword evidence="2" id="KW-1185">Reference proteome</keyword>
<evidence type="ECO:0000313" key="1">
    <source>
        <dbReference type="EMBL" id="KRT35346.1"/>
    </source>
</evidence>
<evidence type="ECO:0000313" key="2">
    <source>
        <dbReference type="Proteomes" id="UP000005273"/>
    </source>
</evidence>
<accession>A0A0T5XAR6</accession>
<gene>
    <name evidence="1" type="ORF">HMPREF1705_04619</name>
</gene>
<dbReference type="Proteomes" id="UP000005273">
    <property type="component" value="Unassembled WGS sequence"/>
</dbReference>
<dbReference type="RefSeq" id="WP_009202019.1">
    <property type="nucleotide sequence ID" value="NZ_ACJX03000001.1"/>
</dbReference>
<dbReference type="EMBL" id="ACJX03000001">
    <property type="protein sequence ID" value="KRT35346.1"/>
    <property type="molecule type" value="Genomic_DNA"/>
</dbReference>
<reference evidence="2" key="1">
    <citation type="submission" date="2012-09" db="EMBL/GenBank/DDBJ databases">
        <authorList>
            <person name="Weinstock G."/>
            <person name="Sodergren E."/>
            <person name="Clifton S."/>
            <person name="Fulton L."/>
            <person name="Fulton B."/>
            <person name="Courtney L."/>
            <person name="Fronick C."/>
            <person name="Harrison M."/>
            <person name="Strong C."/>
            <person name="Farmer C."/>
            <person name="Delehaunty K."/>
            <person name="Markovic C."/>
            <person name="Hall O."/>
            <person name="Minx P."/>
            <person name="Tomlinson C."/>
            <person name="Mitreva M."/>
            <person name="Nelson J."/>
            <person name="Hou S."/>
            <person name="Wollam A."/>
            <person name="Pepin K.H."/>
            <person name="Johnson M."/>
            <person name="Bhonagiri V."/>
            <person name="Nash W.E."/>
            <person name="Suruliraj S."/>
            <person name="Warren W."/>
            <person name="Chinwalla A."/>
            <person name="Mardis E.R."/>
            <person name="Wilson R.K."/>
        </authorList>
    </citation>
    <scope>NUCLEOTIDE SEQUENCE [LARGE SCALE GENOMIC DNA]</scope>
    <source>
        <strain evidence="2">OS1</strain>
    </source>
</reference>
<protein>
    <submittedName>
        <fullName evidence="1">Uncharacterized protein</fullName>
    </submittedName>
</protein>